<accession>A0A1D9LJV2</accession>
<dbReference type="AlphaFoldDB" id="A0A1D9LJV2"/>
<feature type="signal peptide" evidence="1">
    <location>
        <begin position="1"/>
        <end position="19"/>
    </location>
</feature>
<dbReference type="RefSeq" id="WP_070980647.1">
    <property type="nucleotide sequence ID" value="NZ_CP017707.1"/>
</dbReference>
<sequence length="126" mass="13760">MKKLIATLCLLCLALPSSAGRLLPDGLVMGRLAGVDDSGIEFVRSDRTLLQRLTALIAVEPQHFALAAGLRVFDEHNRFLLSGQLNALKGRAIGVTFDQQGNINRIWALGDDEVEALKQRQAQIQP</sequence>
<feature type="chain" id="PRO_5009443212" evidence="1">
    <location>
        <begin position="20"/>
        <end position="126"/>
    </location>
</feature>
<dbReference type="GeneID" id="68842852"/>
<dbReference type="STRING" id="1108595.BKX93_16725"/>
<name>A0A1D9LJV2_9NEIS</name>
<reference evidence="2 3" key="1">
    <citation type="submission" date="2016-10" db="EMBL/GenBank/DDBJ databases">
        <title>Chromobacterium muskegensis sp. nov., an insecticidal bacterium isolated from Sphagnum bogs.</title>
        <authorList>
            <person name="Sparks M.E."/>
            <person name="Blackburn M.B."/>
            <person name="Gundersen-Rindal D.E."/>
            <person name="Mitchell A."/>
            <person name="Farrar R."/>
            <person name="Kuhar D."/>
        </authorList>
    </citation>
    <scope>NUCLEOTIDE SEQUENCE [LARGE SCALE GENOMIC DNA]</scope>
    <source>
        <strain evidence="2 3">21-1</strain>
    </source>
</reference>
<protein>
    <submittedName>
        <fullName evidence="2">Uncharacterized protein</fullName>
    </submittedName>
</protein>
<evidence type="ECO:0000313" key="3">
    <source>
        <dbReference type="Proteomes" id="UP000178776"/>
    </source>
</evidence>
<gene>
    <name evidence="2" type="ORF">BKX93_16725</name>
</gene>
<dbReference type="Proteomes" id="UP000178776">
    <property type="component" value="Chromosome"/>
</dbReference>
<evidence type="ECO:0000256" key="1">
    <source>
        <dbReference type="SAM" id="SignalP"/>
    </source>
</evidence>
<proteinExistence type="predicted"/>
<dbReference type="EMBL" id="CP017707">
    <property type="protein sequence ID" value="AOZ51483.1"/>
    <property type="molecule type" value="Genomic_DNA"/>
</dbReference>
<evidence type="ECO:0000313" key="2">
    <source>
        <dbReference type="EMBL" id="AOZ51483.1"/>
    </source>
</evidence>
<keyword evidence="1" id="KW-0732">Signal</keyword>
<dbReference type="KEGG" id="cvc:BKX93_16725"/>
<organism evidence="2 3">
    <name type="scientific">Chromobacterium vaccinii</name>
    <dbReference type="NCBI Taxonomy" id="1108595"/>
    <lineage>
        <taxon>Bacteria</taxon>
        <taxon>Pseudomonadati</taxon>
        <taxon>Pseudomonadota</taxon>
        <taxon>Betaproteobacteria</taxon>
        <taxon>Neisseriales</taxon>
        <taxon>Chromobacteriaceae</taxon>
        <taxon>Chromobacterium</taxon>
    </lineage>
</organism>